<name>A0A853GZW4_9BURK</name>
<comment type="caution">
    <text evidence="1">The sequence shown here is derived from an EMBL/GenBank/DDBJ whole genome shotgun (WGS) entry which is preliminary data.</text>
</comment>
<sequence>MADLQLVQLIETMRVEPGGHIPLLAGHMRRLASSCRILGHVPPANLDVELRRYTDGLDASQTYRLRLLLGQDGGLTLTSSPLPDTPQPVQLVLQHKPLLADPYWLQHKTTHRPWYDAAYAWLAAHTAFFDIVFCNDQNQVCEASRSNIYIRDDAGRWLTPPQSCGLLPGVQRQDLLDRGLVAEAFISRRDLLSAPAIRVSNALRGWLNAVMAEPDLPDNMP</sequence>
<keyword evidence="1" id="KW-0808">Transferase</keyword>
<dbReference type="Gene3D" id="3.20.10.10">
    <property type="entry name" value="D-amino Acid Aminotransferase, subunit A, domain 2"/>
    <property type="match status" value="1"/>
</dbReference>
<dbReference type="OrthoDB" id="9805628at2"/>
<dbReference type="SUPFAM" id="SSF56752">
    <property type="entry name" value="D-aminoacid aminotransferase-like PLP-dependent enzymes"/>
    <property type="match status" value="1"/>
</dbReference>
<dbReference type="EMBL" id="JACCEV010000002">
    <property type="protein sequence ID" value="NYT85320.1"/>
    <property type="molecule type" value="Genomic_DNA"/>
</dbReference>
<dbReference type="Proteomes" id="UP000554144">
    <property type="component" value="Unassembled WGS sequence"/>
</dbReference>
<dbReference type="AlphaFoldDB" id="A0A853GZW4"/>
<dbReference type="InterPro" id="IPR043131">
    <property type="entry name" value="BCAT-like_N"/>
</dbReference>
<evidence type="ECO:0000313" key="2">
    <source>
        <dbReference type="Proteomes" id="UP000554144"/>
    </source>
</evidence>
<protein>
    <submittedName>
        <fullName evidence="1">Aminotransferase class IV</fullName>
    </submittedName>
</protein>
<organism evidence="1 2">
    <name type="scientific">Pollutimonas harenae</name>
    <dbReference type="NCBI Taxonomy" id="657015"/>
    <lineage>
        <taxon>Bacteria</taxon>
        <taxon>Pseudomonadati</taxon>
        <taxon>Pseudomonadota</taxon>
        <taxon>Betaproteobacteria</taxon>
        <taxon>Burkholderiales</taxon>
        <taxon>Alcaligenaceae</taxon>
        <taxon>Pollutimonas</taxon>
    </lineage>
</organism>
<evidence type="ECO:0000313" key="1">
    <source>
        <dbReference type="EMBL" id="NYT85320.1"/>
    </source>
</evidence>
<dbReference type="RefSeq" id="WP_130038926.1">
    <property type="nucleotide sequence ID" value="NZ_JACCEV010000002.1"/>
</dbReference>
<keyword evidence="2" id="KW-1185">Reference proteome</keyword>
<dbReference type="GO" id="GO:0008483">
    <property type="term" value="F:transaminase activity"/>
    <property type="evidence" value="ECO:0007669"/>
    <property type="project" value="UniProtKB-KW"/>
</dbReference>
<dbReference type="Pfam" id="PF01063">
    <property type="entry name" value="Aminotran_4"/>
    <property type="match status" value="1"/>
</dbReference>
<dbReference type="InterPro" id="IPR036038">
    <property type="entry name" value="Aminotransferase-like"/>
</dbReference>
<accession>A0A853GZW4</accession>
<reference evidence="1 2" key="1">
    <citation type="submission" date="2020-07" db="EMBL/GenBank/DDBJ databases">
        <title>Taxonomic revisions and descriptions of new bacterial species based on genomic comparisons in the high-G+C-content subgroup of the family Alcaligenaceae.</title>
        <authorList>
            <person name="Szabo A."/>
            <person name="Felfoldi T."/>
        </authorList>
    </citation>
    <scope>NUCLEOTIDE SEQUENCE [LARGE SCALE GENOMIC DNA]</scope>
    <source>
        <strain evidence="1 2">DSM 25667</strain>
    </source>
</reference>
<dbReference type="InterPro" id="IPR001544">
    <property type="entry name" value="Aminotrans_IV"/>
</dbReference>
<gene>
    <name evidence="1" type="ORF">H0A62_06855</name>
</gene>
<keyword evidence="1" id="KW-0032">Aminotransferase</keyword>
<dbReference type="Gene3D" id="3.30.470.10">
    <property type="match status" value="1"/>
</dbReference>
<proteinExistence type="predicted"/>
<dbReference type="InterPro" id="IPR043132">
    <property type="entry name" value="BCAT-like_C"/>
</dbReference>